<dbReference type="Pfam" id="PF00069">
    <property type="entry name" value="Pkinase"/>
    <property type="match status" value="1"/>
</dbReference>
<feature type="domain" description="Protein kinase" evidence="6">
    <location>
        <begin position="14"/>
        <end position="277"/>
    </location>
</feature>
<dbReference type="SUPFAM" id="SSF56112">
    <property type="entry name" value="Protein kinase-like (PK-like)"/>
    <property type="match status" value="1"/>
</dbReference>
<sequence length="311" mass="35125">MQQDDPSLPDLYATCRGHFIGMGVTALVYPLDEHRVLKYAFTTNENAYTDNQSLKDIQIERIIYQRLGTHPRICKFICAAKRGIVLERLGIQLRRRLYDLHQEQQRPSYEQALKWSCQAAEGMAYIHHKGVIQGDFGGHNMLFDEHEDLKITDFGGSSIDGSRQLVSYETRSQRWNALEETPSIQNELFALGSAIYEIWTTVRPYHDLADAEVETNYKIQCFPKDVADLPVGNIVLRCWLGKYDTADQVLADLKKLPSTEAETAEAAGTAEKAQPSAATFNPSYSSRIIVALATTLMTGFILTRLIRSRST</sequence>
<accession>A0A165JSF2</accession>
<gene>
    <name evidence="7" type="ORF">L228DRAFT_235621</name>
</gene>
<evidence type="ECO:0000256" key="5">
    <source>
        <dbReference type="SAM" id="Phobius"/>
    </source>
</evidence>
<dbReference type="Gene3D" id="1.10.510.10">
    <property type="entry name" value="Transferase(Phosphotransferase) domain 1"/>
    <property type="match status" value="1"/>
</dbReference>
<keyword evidence="2" id="KW-0547">Nucleotide-binding</keyword>
<dbReference type="AlphaFoldDB" id="A0A165JSF2"/>
<dbReference type="InParanoid" id="A0A165JSF2"/>
<organism evidence="7 8">
    <name type="scientific">Xylona heveae (strain CBS 132557 / TC161)</name>
    <dbReference type="NCBI Taxonomy" id="1328760"/>
    <lineage>
        <taxon>Eukaryota</taxon>
        <taxon>Fungi</taxon>
        <taxon>Dikarya</taxon>
        <taxon>Ascomycota</taxon>
        <taxon>Pezizomycotina</taxon>
        <taxon>Xylonomycetes</taxon>
        <taxon>Xylonales</taxon>
        <taxon>Xylonaceae</taxon>
        <taxon>Xylona</taxon>
    </lineage>
</organism>
<keyword evidence="4" id="KW-0067">ATP-binding</keyword>
<dbReference type="PROSITE" id="PS50011">
    <property type="entry name" value="PROTEIN_KINASE_DOM"/>
    <property type="match status" value="1"/>
</dbReference>
<evidence type="ECO:0000313" key="7">
    <source>
        <dbReference type="EMBL" id="KZF26569.1"/>
    </source>
</evidence>
<evidence type="ECO:0000256" key="4">
    <source>
        <dbReference type="ARBA" id="ARBA00022840"/>
    </source>
</evidence>
<evidence type="ECO:0000313" key="8">
    <source>
        <dbReference type="Proteomes" id="UP000076632"/>
    </source>
</evidence>
<reference evidence="7 8" key="1">
    <citation type="journal article" date="2016" name="Fungal Biol.">
        <title>The genome of Xylona heveae provides a window into fungal endophytism.</title>
        <authorList>
            <person name="Gazis R."/>
            <person name="Kuo A."/>
            <person name="Riley R."/>
            <person name="LaButti K."/>
            <person name="Lipzen A."/>
            <person name="Lin J."/>
            <person name="Amirebrahimi M."/>
            <person name="Hesse C.N."/>
            <person name="Spatafora J.W."/>
            <person name="Henrissat B."/>
            <person name="Hainaut M."/>
            <person name="Grigoriev I.V."/>
            <person name="Hibbett D.S."/>
        </authorList>
    </citation>
    <scope>NUCLEOTIDE SEQUENCE [LARGE SCALE GENOMIC DNA]</scope>
    <source>
        <strain evidence="7 8">TC161</strain>
    </source>
</reference>
<keyword evidence="1" id="KW-0808">Transferase</keyword>
<evidence type="ECO:0000256" key="1">
    <source>
        <dbReference type="ARBA" id="ARBA00022679"/>
    </source>
</evidence>
<evidence type="ECO:0000259" key="6">
    <source>
        <dbReference type="PROSITE" id="PS50011"/>
    </source>
</evidence>
<dbReference type="PANTHER" id="PTHR44329">
    <property type="entry name" value="SERINE/THREONINE-PROTEIN KINASE TNNI3K-RELATED"/>
    <property type="match status" value="1"/>
</dbReference>
<dbReference type="InterPro" id="IPR051681">
    <property type="entry name" value="Ser/Thr_Kinases-Pseudokinases"/>
</dbReference>
<keyword evidence="3 7" id="KW-0418">Kinase</keyword>
<keyword evidence="5" id="KW-0812">Transmembrane</keyword>
<protein>
    <submittedName>
        <fullName evidence="7">Kinase-like protein</fullName>
    </submittedName>
</protein>
<feature type="transmembrane region" description="Helical" evidence="5">
    <location>
        <begin position="288"/>
        <end position="306"/>
    </location>
</feature>
<dbReference type="OMA" id="HKRIASC"/>
<dbReference type="InterPro" id="IPR000719">
    <property type="entry name" value="Prot_kinase_dom"/>
</dbReference>
<dbReference type="InterPro" id="IPR011009">
    <property type="entry name" value="Kinase-like_dom_sf"/>
</dbReference>
<dbReference type="EMBL" id="KV407454">
    <property type="protein sequence ID" value="KZF26569.1"/>
    <property type="molecule type" value="Genomic_DNA"/>
</dbReference>
<dbReference type="GO" id="GO:0004674">
    <property type="term" value="F:protein serine/threonine kinase activity"/>
    <property type="evidence" value="ECO:0007669"/>
    <property type="project" value="TreeGrafter"/>
</dbReference>
<evidence type="ECO:0000256" key="2">
    <source>
        <dbReference type="ARBA" id="ARBA00022741"/>
    </source>
</evidence>
<keyword evidence="5" id="KW-1133">Transmembrane helix</keyword>
<dbReference type="GO" id="GO:0005524">
    <property type="term" value="F:ATP binding"/>
    <property type="evidence" value="ECO:0007669"/>
    <property type="project" value="UniProtKB-KW"/>
</dbReference>
<proteinExistence type="predicted"/>
<dbReference type="Proteomes" id="UP000076632">
    <property type="component" value="Unassembled WGS sequence"/>
</dbReference>
<name>A0A165JSF2_XYLHT</name>
<dbReference type="RefSeq" id="XP_018192124.1">
    <property type="nucleotide sequence ID" value="XM_018330743.1"/>
</dbReference>
<keyword evidence="5" id="KW-0472">Membrane</keyword>
<keyword evidence="8" id="KW-1185">Reference proteome</keyword>
<dbReference type="STRING" id="1328760.A0A165JSF2"/>
<dbReference type="OrthoDB" id="1668230at2759"/>
<evidence type="ECO:0000256" key="3">
    <source>
        <dbReference type="ARBA" id="ARBA00022777"/>
    </source>
</evidence>
<dbReference type="PANTHER" id="PTHR44329:SF288">
    <property type="entry name" value="MITOGEN-ACTIVATED PROTEIN KINASE KINASE KINASE 20"/>
    <property type="match status" value="1"/>
</dbReference>
<dbReference type="GeneID" id="28895880"/>